<reference evidence="2 3" key="1">
    <citation type="journal article" date="2019" name="Nat. Ecol. Evol.">
        <title>Megaphylogeny resolves global patterns of mushroom evolution.</title>
        <authorList>
            <person name="Varga T."/>
            <person name="Krizsan K."/>
            <person name="Foldi C."/>
            <person name="Dima B."/>
            <person name="Sanchez-Garcia M."/>
            <person name="Sanchez-Ramirez S."/>
            <person name="Szollosi G.J."/>
            <person name="Szarkandi J.G."/>
            <person name="Papp V."/>
            <person name="Albert L."/>
            <person name="Andreopoulos W."/>
            <person name="Angelini C."/>
            <person name="Antonin V."/>
            <person name="Barry K.W."/>
            <person name="Bougher N.L."/>
            <person name="Buchanan P."/>
            <person name="Buyck B."/>
            <person name="Bense V."/>
            <person name="Catcheside P."/>
            <person name="Chovatia M."/>
            <person name="Cooper J."/>
            <person name="Damon W."/>
            <person name="Desjardin D."/>
            <person name="Finy P."/>
            <person name="Geml J."/>
            <person name="Haridas S."/>
            <person name="Hughes K."/>
            <person name="Justo A."/>
            <person name="Karasinski D."/>
            <person name="Kautmanova I."/>
            <person name="Kiss B."/>
            <person name="Kocsube S."/>
            <person name="Kotiranta H."/>
            <person name="LaButti K.M."/>
            <person name="Lechner B.E."/>
            <person name="Liimatainen K."/>
            <person name="Lipzen A."/>
            <person name="Lukacs Z."/>
            <person name="Mihaltcheva S."/>
            <person name="Morgado L.N."/>
            <person name="Niskanen T."/>
            <person name="Noordeloos M.E."/>
            <person name="Ohm R.A."/>
            <person name="Ortiz-Santana B."/>
            <person name="Ovrebo C."/>
            <person name="Racz N."/>
            <person name="Riley R."/>
            <person name="Savchenko A."/>
            <person name="Shiryaev A."/>
            <person name="Soop K."/>
            <person name="Spirin V."/>
            <person name="Szebenyi C."/>
            <person name="Tomsovsky M."/>
            <person name="Tulloss R.E."/>
            <person name="Uehling J."/>
            <person name="Grigoriev I.V."/>
            <person name="Vagvolgyi C."/>
            <person name="Papp T."/>
            <person name="Martin F.M."/>
            <person name="Miettinen O."/>
            <person name="Hibbett D.S."/>
            <person name="Nagy L.G."/>
        </authorList>
    </citation>
    <scope>NUCLEOTIDE SEQUENCE [LARGE SCALE GENOMIC DNA]</scope>
    <source>
        <strain evidence="2 3">FP101781</strain>
    </source>
</reference>
<evidence type="ECO:0000313" key="3">
    <source>
        <dbReference type="Proteomes" id="UP000298030"/>
    </source>
</evidence>
<sequence>MEPAAPARRGPTLGQYRELQQRLRECELENARLREALQAAQEEAKEANENSVNFWGKNMKLEAHLKESHDLGKTANDHALKVLNQNQKKDAEIERQNAEIQRQGVEIQRQGVELAQKDGEIQRQGAEIFQKDTEIERLRAENEWLRAQQVTEEVKNLFHRFVAICRWFWAQILVSQGIDGSGNVLEVKVQDDAAHLAELLEHAIRDGVALGLFNNQQRPGLD</sequence>
<feature type="coiled-coil region" evidence="1">
    <location>
        <begin position="81"/>
        <end position="108"/>
    </location>
</feature>
<keyword evidence="1" id="KW-0175">Coiled coil</keyword>
<proteinExistence type="predicted"/>
<feature type="coiled-coil region" evidence="1">
    <location>
        <begin position="16"/>
        <end position="50"/>
    </location>
</feature>
<evidence type="ECO:0000313" key="2">
    <source>
        <dbReference type="EMBL" id="TEB37807.1"/>
    </source>
</evidence>
<dbReference type="AlphaFoldDB" id="A0A4Y7TUF2"/>
<protein>
    <submittedName>
        <fullName evidence="2">Uncharacterized protein</fullName>
    </submittedName>
</protein>
<accession>A0A4Y7TUF2</accession>
<dbReference type="Proteomes" id="UP000298030">
    <property type="component" value="Unassembled WGS sequence"/>
</dbReference>
<comment type="caution">
    <text evidence="2">The sequence shown here is derived from an EMBL/GenBank/DDBJ whole genome shotgun (WGS) entry which is preliminary data.</text>
</comment>
<keyword evidence="3" id="KW-1185">Reference proteome</keyword>
<name>A0A4Y7TUF2_COPMI</name>
<organism evidence="2 3">
    <name type="scientific">Coprinellus micaceus</name>
    <name type="common">Glistening ink-cap mushroom</name>
    <name type="synonym">Coprinus micaceus</name>
    <dbReference type="NCBI Taxonomy" id="71717"/>
    <lineage>
        <taxon>Eukaryota</taxon>
        <taxon>Fungi</taxon>
        <taxon>Dikarya</taxon>
        <taxon>Basidiomycota</taxon>
        <taxon>Agaricomycotina</taxon>
        <taxon>Agaricomycetes</taxon>
        <taxon>Agaricomycetidae</taxon>
        <taxon>Agaricales</taxon>
        <taxon>Agaricineae</taxon>
        <taxon>Psathyrellaceae</taxon>
        <taxon>Coprinellus</taxon>
    </lineage>
</organism>
<evidence type="ECO:0000256" key="1">
    <source>
        <dbReference type="SAM" id="Coils"/>
    </source>
</evidence>
<dbReference type="EMBL" id="QPFP01000003">
    <property type="protein sequence ID" value="TEB37807.1"/>
    <property type="molecule type" value="Genomic_DNA"/>
</dbReference>
<gene>
    <name evidence="2" type="ORF">FA13DRAFT_1725449</name>
</gene>